<organism evidence="15 16">
    <name type="scientific">Shimia litoralis</name>
    <dbReference type="NCBI Taxonomy" id="420403"/>
    <lineage>
        <taxon>Bacteria</taxon>
        <taxon>Pseudomonadati</taxon>
        <taxon>Pseudomonadota</taxon>
        <taxon>Alphaproteobacteria</taxon>
        <taxon>Rhodobacterales</taxon>
        <taxon>Roseobacteraceae</taxon>
    </lineage>
</organism>
<dbReference type="RefSeq" id="WP_138015727.1">
    <property type="nucleotide sequence ID" value="NZ_SULI01000006.1"/>
</dbReference>
<evidence type="ECO:0000256" key="2">
    <source>
        <dbReference type="ARBA" id="ARBA00004141"/>
    </source>
</evidence>
<keyword evidence="16" id="KW-1185">Reference proteome</keyword>
<keyword evidence="6 13" id="KW-1133">Transmembrane helix</keyword>
<keyword evidence="9 13" id="KW-0350">Heme biosynthesis</keyword>
<dbReference type="UniPathway" id="UPA00269">
    <property type="reaction ID" value="UER00713"/>
</dbReference>
<feature type="region of interest" description="Disordered" evidence="14">
    <location>
        <begin position="1"/>
        <end position="23"/>
    </location>
</feature>
<comment type="caution">
    <text evidence="15">The sequence shown here is derived from an EMBL/GenBank/DDBJ whole genome shotgun (WGS) entry which is preliminary data.</text>
</comment>
<dbReference type="InterPro" id="IPR023754">
    <property type="entry name" value="HemeA_Synthase_type2"/>
</dbReference>
<evidence type="ECO:0000256" key="6">
    <source>
        <dbReference type="ARBA" id="ARBA00022989"/>
    </source>
</evidence>
<evidence type="ECO:0000256" key="3">
    <source>
        <dbReference type="ARBA" id="ARBA00022475"/>
    </source>
</evidence>
<comment type="catalytic activity">
    <reaction evidence="12">
        <text>Fe(II)-heme o + 2 A + H2O = Fe(II)-heme a + 2 AH2</text>
        <dbReference type="Rhea" id="RHEA:63388"/>
        <dbReference type="ChEBI" id="CHEBI:13193"/>
        <dbReference type="ChEBI" id="CHEBI:15377"/>
        <dbReference type="ChEBI" id="CHEBI:17499"/>
        <dbReference type="ChEBI" id="CHEBI:60530"/>
        <dbReference type="ChEBI" id="CHEBI:61715"/>
        <dbReference type="EC" id="1.17.99.9"/>
    </reaction>
    <physiologicalReaction direction="left-to-right" evidence="12">
        <dbReference type="Rhea" id="RHEA:63389"/>
    </physiologicalReaction>
</comment>
<dbReference type="EMBL" id="SULI01000006">
    <property type="protein sequence ID" value="TKZ21208.1"/>
    <property type="molecule type" value="Genomic_DNA"/>
</dbReference>
<feature type="transmembrane region" description="Helical" evidence="13">
    <location>
        <begin position="122"/>
        <end position="139"/>
    </location>
</feature>
<dbReference type="GO" id="GO:0120547">
    <property type="term" value="F:heme A synthase activity"/>
    <property type="evidence" value="ECO:0007669"/>
    <property type="project" value="UniProtKB-EC"/>
</dbReference>
<comment type="subcellular location">
    <subcellularLocation>
        <location evidence="13">Cell membrane</location>
        <topology evidence="13">Multi-pass membrane protein</topology>
    </subcellularLocation>
    <subcellularLocation>
        <location evidence="2">Membrane</location>
        <topology evidence="2">Multi-pass membrane protein</topology>
    </subcellularLocation>
</comment>
<evidence type="ECO:0000256" key="14">
    <source>
        <dbReference type="SAM" id="MobiDB-lite"/>
    </source>
</evidence>
<keyword evidence="8 13" id="KW-0408">Iron</keyword>
<dbReference type="PANTHER" id="PTHR23289">
    <property type="entry name" value="CYTOCHROME C OXIDASE ASSEMBLY PROTEIN COX15"/>
    <property type="match status" value="1"/>
</dbReference>
<feature type="transmembrane region" description="Helical" evidence="13">
    <location>
        <begin position="151"/>
        <end position="169"/>
    </location>
</feature>
<feature type="transmembrane region" description="Helical" evidence="13">
    <location>
        <begin position="36"/>
        <end position="56"/>
    </location>
</feature>
<dbReference type="NCBIfam" id="NF045570">
    <property type="entry name" value="HemSynCtaAAlphapr"/>
    <property type="match status" value="1"/>
</dbReference>
<evidence type="ECO:0000256" key="10">
    <source>
        <dbReference type="ARBA" id="ARBA00023136"/>
    </source>
</evidence>
<comment type="pathway">
    <text evidence="11 13">Porphyrin-containing compound metabolism; heme A biosynthesis; heme A from heme O: step 1/1.</text>
</comment>
<comment type="cofactor">
    <cofactor evidence="1 13">
        <name>heme b</name>
        <dbReference type="ChEBI" id="CHEBI:60344"/>
    </cofactor>
</comment>
<dbReference type="AlphaFoldDB" id="A0A4U7N697"/>
<dbReference type="OrthoDB" id="9793156at2"/>
<evidence type="ECO:0000313" key="16">
    <source>
        <dbReference type="Proteomes" id="UP000306575"/>
    </source>
</evidence>
<proteinExistence type="inferred from homology"/>
<feature type="transmembrane region" description="Helical" evidence="13">
    <location>
        <begin position="350"/>
        <end position="369"/>
    </location>
</feature>
<keyword evidence="4 13" id="KW-0812">Transmembrane</keyword>
<dbReference type="PANTHER" id="PTHR23289:SF2">
    <property type="entry name" value="CYTOCHROME C OXIDASE ASSEMBLY PROTEIN COX15 HOMOLOG"/>
    <property type="match status" value="1"/>
</dbReference>
<feature type="transmembrane region" description="Helical" evidence="13">
    <location>
        <begin position="320"/>
        <end position="344"/>
    </location>
</feature>
<evidence type="ECO:0000256" key="11">
    <source>
        <dbReference type="ARBA" id="ARBA00044501"/>
    </source>
</evidence>
<keyword evidence="3 13" id="KW-1003">Cell membrane</keyword>
<evidence type="ECO:0000256" key="12">
    <source>
        <dbReference type="ARBA" id="ARBA00048044"/>
    </source>
</evidence>
<evidence type="ECO:0000256" key="1">
    <source>
        <dbReference type="ARBA" id="ARBA00001970"/>
    </source>
</evidence>
<feature type="transmembrane region" description="Helical" evidence="13">
    <location>
        <begin position="189"/>
        <end position="206"/>
    </location>
</feature>
<evidence type="ECO:0000256" key="13">
    <source>
        <dbReference type="HAMAP-Rule" id="MF_01665"/>
    </source>
</evidence>
<comment type="similarity">
    <text evidence="13">Belongs to the COX15/CtaA family. Type 2 subfamily.</text>
</comment>
<dbReference type="EC" id="1.17.99.9" evidence="13"/>
<sequence>MSQKRSIFEDVSEQSAAPAPTAGMIDKGTRGARRGVLLWLMVLFAMVVVMIAVGGLTRLTDSGLSITEWRPVTGAIPPMSQADWVSEFDKYKQIDQWQIENRWMTLADFKQIYWWEWGHRQIGRVIGLVWALGFFGFLAARQIPTGWTGRLLWIGALGGVQGAVGWWMVASGVTSGEGMVAVASYRLAIHLGLAFVILGFIAWYIFMLGRTERDLMQARRSKDTKLFSLSTGLLHVAFIQILLGALVAGIDAGRSYTDWPLMAGQIFPPDAFMIEPVWRNFFENPGLVQFVHRIWGYLFVIFAVVVWRRGRAAANTGTQFAFNSVMAIVAVQLVLGIVTVLYAAPVHIAIVHQFAAIVVWVLILRARFLSQFPVTRSIREG</sequence>
<gene>
    <name evidence="13" type="primary">ctaA</name>
    <name evidence="15" type="ORF">FAP39_07230</name>
</gene>
<evidence type="ECO:0000256" key="4">
    <source>
        <dbReference type="ARBA" id="ARBA00022692"/>
    </source>
</evidence>
<keyword evidence="7 13" id="KW-0560">Oxidoreductase</keyword>
<evidence type="ECO:0000256" key="9">
    <source>
        <dbReference type="ARBA" id="ARBA00023133"/>
    </source>
</evidence>
<evidence type="ECO:0000256" key="8">
    <source>
        <dbReference type="ARBA" id="ARBA00023004"/>
    </source>
</evidence>
<dbReference type="InterPro" id="IPR054616">
    <property type="entry name" value="HemA_synt_rhodobact"/>
</dbReference>
<dbReference type="Proteomes" id="UP000306575">
    <property type="component" value="Unassembled WGS sequence"/>
</dbReference>
<keyword evidence="5 13" id="KW-0479">Metal-binding</keyword>
<dbReference type="GO" id="GO:0006784">
    <property type="term" value="P:heme A biosynthetic process"/>
    <property type="evidence" value="ECO:0007669"/>
    <property type="project" value="UniProtKB-UniRule"/>
</dbReference>
<dbReference type="Pfam" id="PF02628">
    <property type="entry name" value="COX15-CtaA"/>
    <property type="match status" value="1"/>
</dbReference>
<dbReference type="InterPro" id="IPR003780">
    <property type="entry name" value="COX15/CtaA_fam"/>
</dbReference>
<dbReference type="GO" id="GO:0046872">
    <property type="term" value="F:metal ion binding"/>
    <property type="evidence" value="ECO:0007669"/>
    <property type="project" value="UniProtKB-KW"/>
</dbReference>
<reference evidence="15 16" key="1">
    <citation type="submission" date="2019-04" db="EMBL/GenBank/DDBJ databases">
        <title>Genome sequence of Pelagicola litoralis CL-ES2.</title>
        <authorList>
            <person name="Cao J."/>
        </authorList>
    </citation>
    <scope>NUCLEOTIDE SEQUENCE [LARGE SCALE GENOMIC DNA]</scope>
    <source>
        <strain evidence="15 16">CL-ES2</strain>
    </source>
</reference>
<accession>A0A4U7N697</accession>
<feature type="transmembrane region" description="Helical" evidence="13">
    <location>
        <begin position="290"/>
        <end position="308"/>
    </location>
</feature>
<dbReference type="HAMAP" id="MF_01665">
    <property type="entry name" value="HemeA_synth_type2"/>
    <property type="match status" value="1"/>
</dbReference>
<name>A0A4U7N697_9RHOB</name>
<protein>
    <recommendedName>
        <fullName evidence="13">Heme A synthase</fullName>
        <shortName evidence="13">HAS</shortName>
        <ecNumber evidence="13">1.17.99.9</ecNumber>
    </recommendedName>
    <alternativeName>
        <fullName evidence="13">Cytochrome aa3-controlling protein</fullName>
    </alternativeName>
</protein>
<evidence type="ECO:0000256" key="7">
    <source>
        <dbReference type="ARBA" id="ARBA00023002"/>
    </source>
</evidence>
<keyword evidence="10 13" id="KW-0472">Membrane</keyword>
<comment type="subunit">
    <text evidence="13">Interacts with CtaB.</text>
</comment>
<feature type="binding site" description="axial binding residue" evidence="13">
    <location>
        <position position="352"/>
    </location>
    <ligand>
        <name>heme</name>
        <dbReference type="ChEBI" id="CHEBI:30413"/>
    </ligand>
    <ligandPart>
        <name>Fe</name>
        <dbReference type="ChEBI" id="CHEBI:18248"/>
    </ligandPart>
</feature>
<feature type="binding site" description="axial binding residue" evidence="13">
    <location>
        <position position="292"/>
    </location>
    <ligand>
        <name>heme</name>
        <dbReference type="ChEBI" id="CHEBI:30413"/>
    </ligand>
    <ligandPart>
        <name>Fe</name>
        <dbReference type="ChEBI" id="CHEBI:18248"/>
    </ligandPart>
</feature>
<evidence type="ECO:0000256" key="5">
    <source>
        <dbReference type="ARBA" id="ARBA00022723"/>
    </source>
</evidence>
<dbReference type="GO" id="GO:0005886">
    <property type="term" value="C:plasma membrane"/>
    <property type="evidence" value="ECO:0007669"/>
    <property type="project" value="UniProtKB-SubCell"/>
</dbReference>
<evidence type="ECO:0000313" key="15">
    <source>
        <dbReference type="EMBL" id="TKZ21208.1"/>
    </source>
</evidence>
<comment type="function">
    <text evidence="13">Catalyzes the conversion of heme O to heme A by two successive hydroxylations of the methyl group at C8. The first hydroxylation forms heme I, the second hydroxylation results in an unstable dihydroxymethyl group, which spontaneously dehydrates, resulting in the formyl group of heme A.</text>
</comment>
<feature type="transmembrane region" description="Helical" evidence="13">
    <location>
        <begin position="226"/>
        <end position="250"/>
    </location>
</feature>